<dbReference type="PANTHER" id="PTHR43578">
    <property type="entry name" value="NADH-QUINONE OXIDOREDUCTASE SUBUNIT F"/>
    <property type="match status" value="1"/>
</dbReference>
<accession>Q01WJ1</accession>
<dbReference type="KEGG" id="sus:Acid_5018"/>
<protein>
    <submittedName>
        <fullName evidence="7">NADH dehydrogenase (Quinone)</fullName>
        <ecNumber evidence="7">1.6.5.11</ecNumber>
    </submittedName>
</protein>
<dbReference type="Gene3D" id="1.20.1440.230">
    <property type="entry name" value="NADH-ubiquinone oxidoreductase 51kDa subunit, iron-sulphur binding domain"/>
    <property type="match status" value="1"/>
</dbReference>
<keyword evidence="2" id="KW-0004">4Fe-4S</keyword>
<dbReference type="EMBL" id="CP000473">
    <property type="protein sequence ID" value="ABJ85974.1"/>
    <property type="molecule type" value="Genomic_DNA"/>
</dbReference>
<dbReference type="GO" id="GO:0016491">
    <property type="term" value="F:oxidoreductase activity"/>
    <property type="evidence" value="ECO:0007669"/>
    <property type="project" value="UniProtKB-KW"/>
</dbReference>
<dbReference type="InterPro" id="IPR019554">
    <property type="entry name" value="Soluble_ligand-bd"/>
</dbReference>
<sequence>MTIEELRKIGEAEREAQNKVQHHVCVCIAAGCLSSGAEQVRDALKKEVAESGMQNEVLVKGVGCMGLCSAGPLVGVTTDGQMFAEVTPAAAPEIIRSLDTGSEPGGVKRCPTDVPFFARQKKIVLENSGVIDPERIEDYIAHHGYAALVTAITEMSPQEVIEQVKSSSLRGRGGAGYPTGLKWSTVAKTGEQQKYVICNADEGDPGAFMDRAVLESDPHRVLEGMAIAAFAVGAQKGFIYVRAEYPLAVKHLKGAIRQAERLGLLGNSICGTRFSFHIDIRLGAGAFVCGEETALIASIEGKRGTPRPRPPFPAESGLWECPTLINNVETFANIAPILRNGAAWFAAIGTERSKGTKVFALAGRVANTGLIEVPMGITLREIIHEIGGGVPDGKRYKAVQTGGPSGGCIPEQHLDSPVDYESLARIGSIMGSGGMIVMDQTSCMVDVAKYFMEFCMSESCGKCIPCRAGTQQMHAILEKITAGEATAQDVALLEELCDLVRSTSLCGLGQSAPNPVVTTLKYFRGEYDAHLAGSCPAGTCKIKHEVTA</sequence>
<keyword evidence="4" id="KW-0408">Iron</keyword>
<evidence type="ECO:0000256" key="2">
    <source>
        <dbReference type="ARBA" id="ARBA00022485"/>
    </source>
</evidence>
<dbReference type="Pfam" id="PF01257">
    <property type="entry name" value="2Fe-2S_thioredx"/>
    <property type="match status" value="1"/>
</dbReference>
<evidence type="ECO:0000256" key="3">
    <source>
        <dbReference type="ARBA" id="ARBA00022723"/>
    </source>
</evidence>
<dbReference type="InterPro" id="IPR036249">
    <property type="entry name" value="Thioredoxin-like_sf"/>
</dbReference>
<dbReference type="HOGENOM" id="CLU_014881_3_2_0"/>
<evidence type="ECO:0000256" key="1">
    <source>
        <dbReference type="ARBA" id="ARBA00007523"/>
    </source>
</evidence>
<evidence type="ECO:0000256" key="4">
    <source>
        <dbReference type="ARBA" id="ARBA00023004"/>
    </source>
</evidence>
<dbReference type="GO" id="GO:0051539">
    <property type="term" value="F:4 iron, 4 sulfur cluster binding"/>
    <property type="evidence" value="ECO:0007669"/>
    <property type="project" value="UniProtKB-KW"/>
</dbReference>
<reference evidence="7" key="1">
    <citation type="submission" date="2006-10" db="EMBL/GenBank/DDBJ databases">
        <title>Complete sequence of Solibacter usitatus Ellin6076.</title>
        <authorList>
            <consortium name="US DOE Joint Genome Institute"/>
            <person name="Copeland A."/>
            <person name="Lucas S."/>
            <person name="Lapidus A."/>
            <person name="Barry K."/>
            <person name="Detter J.C."/>
            <person name="Glavina del Rio T."/>
            <person name="Hammon N."/>
            <person name="Israni S."/>
            <person name="Dalin E."/>
            <person name="Tice H."/>
            <person name="Pitluck S."/>
            <person name="Thompson L.S."/>
            <person name="Brettin T."/>
            <person name="Bruce D."/>
            <person name="Han C."/>
            <person name="Tapia R."/>
            <person name="Gilna P."/>
            <person name="Schmutz J."/>
            <person name="Larimer F."/>
            <person name="Land M."/>
            <person name="Hauser L."/>
            <person name="Kyrpides N."/>
            <person name="Mikhailova N."/>
            <person name="Janssen P.H."/>
            <person name="Kuske C.R."/>
            <person name="Richardson P."/>
        </authorList>
    </citation>
    <scope>NUCLEOTIDE SEQUENCE</scope>
    <source>
        <strain evidence="7">Ellin6076</strain>
    </source>
</reference>
<evidence type="ECO:0000259" key="6">
    <source>
        <dbReference type="SMART" id="SM00928"/>
    </source>
</evidence>
<dbReference type="Gene3D" id="3.10.20.600">
    <property type="match status" value="1"/>
</dbReference>
<comment type="similarity">
    <text evidence="1">Belongs to the complex I 51 kDa subunit family.</text>
</comment>
<dbReference type="eggNOG" id="COG1894">
    <property type="taxonomic scope" value="Bacteria"/>
</dbReference>
<dbReference type="Gene3D" id="3.40.50.11540">
    <property type="entry name" value="NADH-ubiquinone oxidoreductase 51kDa subunit"/>
    <property type="match status" value="1"/>
</dbReference>
<dbReference type="SUPFAM" id="SSF142019">
    <property type="entry name" value="Nqo1 FMN-binding domain-like"/>
    <property type="match status" value="1"/>
</dbReference>
<dbReference type="InterPro" id="IPR011538">
    <property type="entry name" value="Nuo51_FMN-bd"/>
</dbReference>
<dbReference type="NCBIfam" id="NF010120">
    <property type="entry name" value="PRK13596.1"/>
    <property type="match status" value="1"/>
</dbReference>
<keyword evidence="5" id="KW-0411">Iron-sulfur</keyword>
<keyword evidence="7" id="KW-0560">Oxidoreductase</keyword>
<dbReference type="EC" id="1.6.5.11" evidence="7"/>
<dbReference type="SUPFAM" id="SSF142984">
    <property type="entry name" value="Nqo1 middle domain-like"/>
    <property type="match status" value="1"/>
</dbReference>
<dbReference type="OrthoDB" id="9761899at2"/>
<dbReference type="Pfam" id="PF01512">
    <property type="entry name" value="Complex1_51K"/>
    <property type="match status" value="1"/>
</dbReference>
<dbReference type="PROSITE" id="PS51257">
    <property type="entry name" value="PROKAR_LIPOPROTEIN"/>
    <property type="match status" value="1"/>
</dbReference>
<dbReference type="InParanoid" id="Q01WJ1"/>
<dbReference type="InterPro" id="IPR019575">
    <property type="entry name" value="Nuop51_4Fe4S-bd"/>
</dbReference>
<dbReference type="SUPFAM" id="SSF140490">
    <property type="entry name" value="Nqo1C-terminal domain-like"/>
    <property type="match status" value="1"/>
</dbReference>
<proteinExistence type="inferred from homology"/>
<dbReference type="Pfam" id="PF10589">
    <property type="entry name" value="NADH_4Fe-4S"/>
    <property type="match status" value="1"/>
</dbReference>
<feature type="domain" description="NADH-ubiquinone oxidoreductase 51kDa subunit iron-sulphur binding" evidence="6">
    <location>
        <begin position="445"/>
        <end position="490"/>
    </location>
</feature>
<dbReference type="Gene3D" id="6.10.250.1450">
    <property type="match status" value="1"/>
</dbReference>
<dbReference type="GO" id="GO:0046872">
    <property type="term" value="F:metal ion binding"/>
    <property type="evidence" value="ECO:0007669"/>
    <property type="project" value="UniProtKB-KW"/>
</dbReference>
<dbReference type="STRING" id="234267.Acid_5018"/>
<dbReference type="InterPro" id="IPR037225">
    <property type="entry name" value="Nuo51_FMN-bd_sf"/>
</dbReference>
<dbReference type="Gene3D" id="3.40.30.10">
    <property type="entry name" value="Glutaredoxin"/>
    <property type="match status" value="1"/>
</dbReference>
<dbReference type="GO" id="GO:0010181">
    <property type="term" value="F:FMN binding"/>
    <property type="evidence" value="ECO:0007669"/>
    <property type="project" value="InterPro"/>
</dbReference>
<dbReference type="FunFam" id="1.20.1440.230:FF:000001">
    <property type="entry name" value="Mitochondrial NADH dehydrogenase flavoprotein 1"/>
    <property type="match status" value="1"/>
</dbReference>
<organism evidence="7">
    <name type="scientific">Solibacter usitatus (strain Ellin6076)</name>
    <dbReference type="NCBI Taxonomy" id="234267"/>
    <lineage>
        <taxon>Bacteria</taxon>
        <taxon>Pseudomonadati</taxon>
        <taxon>Acidobacteriota</taxon>
        <taxon>Terriglobia</taxon>
        <taxon>Bryobacterales</taxon>
        <taxon>Solibacteraceae</taxon>
        <taxon>Candidatus Solibacter</taxon>
    </lineage>
</organism>
<evidence type="ECO:0000313" key="7">
    <source>
        <dbReference type="EMBL" id="ABJ85974.1"/>
    </source>
</evidence>
<gene>
    <name evidence="7" type="ordered locus">Acid_5018</name>
</gene>
<dbReference type="GO" id="GO:0008137">
    <property type="term" value="F:NADH dehydrogenase (ubiquinone) activity"/>
    <property type="evidence" value="ECO:0007669"/>
    <property type="project" value="InterPro"/>
</dbReference>
<dbReference type="InterPro" id="IPR037207">
    <property type="entry name" value="Nuop51_4Fe4S-bd_sf"/>
</dbReference>
<name>Q01WJ1_SOLUE</name>
<dbReference type="Pfam" id="PF10531">
    <property type="entry name" value="SLBB"/>
    <property type="match status" value="1"/>
</dbReference>
<dbReference type="SUPFAM" id="SSF52833">
    <property type="entry name" value="Thioredoxin-like"/>
    <property type="match status" value="1"/>
</dbReference>
<dbReference type="AlphaFoldDB" id="Q01WJ1"/>
<evidence type="ECO:0000256" key="5">
    <source>
        <dbReference type="ARBA" id="ARBA00023014"/>
    </source>
</evidence>
<dbReference type="SMART" id="SM00928">
    <property type="entry name" value="NADH_4Fe-4S"/>
    <property type="match status" value="1"/>
</dbReference>
<dbReference type="CDD" id="cd02980">
    <property type="entry name" value="TRX_Fd_family"/>
    <property type="match status" value="1"/>
</dbReference>
<dbReference type="PROSITE" id="PS00645">
    <property type="entry name" value="COMPLEX1_51K_2"/>
    <property type="match status" value="1"/>
</dbReference>
<dbReference type="InterPro" id="IPR001949">
    <property type="entry name" value="NADH-UbQ_OxRdtase_51kDa_CS"/>
</dbReference>
<dbReference type="FunFam" id="3.40.50.11540:FF:000001">
    <property type="entry name" value="NADH dehydrogenase [ubiquinone] flavoprotein 1, mitochondrial"/>
    <property type="match status" value="1"/>
</dbReference>
<dbReference type="PANTHER" id="PTHR43578:SF3">
    <property type="entry name" value="NADH-QUINONE OXIDOREDUCTASE SUBUNIT F"/>
    <property type="match status" value="1"/>
</dbReference>
<keyword evidence="3" id="KW-0479">Metal-binding</keyword>